<dbReference type="HAMAP" id="MF_00163">
    <property type="entry name" value="Pep_deformylase"/>
    <property type="match status" value="1"/>
</dbReference>
<dbReference type="InterPro" id="IPR036821">
    <property type="entry name" value="Peptide_deformylase_sf"/>
</dbReference>
<evidence type="ECO:0000256" key="3">
    <source>
        <dbReference type="ARBA" id="ARBA00022801"/>
    </source>
</evidence>
<accession>A0A1M4EGC3</accession>
<evidence type="ECO:0000313" key="8">
    <source>
        <dbReference type="EMBL" id="SBO97860.1"/>
    </source>
</evidence>
<comment type="function">
    <text evidence="6">Removes the formyl group from the N-terminal Met of newly synthesized proteins. Requires at least a dipeptide for an efficient rate of reaction. N-terminal L-methionine is a prerequisite for activity but the enzyme has broad specificity at other positions.</text>
</comment>
<protein>
    <recommendedName>
        <fullName evidence="6">Peptide deformylase</fullName>
        <shortName evidence="6">PDF</shortName>
        <ecNumber evidence="6">3.5.1.88</ecNumber>
    </recommendedName>
    <alternativeName>
        <fullName evidence="6">Polypeptide deformylase</fullName>
    </alternativeName>
</protein>
<evidence type="ECO:0000256" key="7">
    <source>
        <dbReference type="SAM" id="MobiDB-lite"/>
    </source>
</evidence>
<evidence type="ECO:0000256" key="5">
    <source>
        <dbReference type="ARBA" id="ARBA00023004"/>
    </source>
</evidence>
<keyword evidence="5 6" id="KW-0408">Iron</keyword>
<evidence type="ECO:0000256" key="2">
    <source>
        <dbReference type="ARBA" id="ARBA00022723"/>
    </source>
</evidence>
<dbReference type="GO" id="GO:0046872">
    <property type="term" value="F:metal ion binding"/>
    <property type="evidence" value="ECO:0007669"/>
    <property type="project" value="UniProtKB-KW"/>
</dbReference>
<dbReference type="NCBIfam" id="NF001159">
    <property type="entry name" value="PRK00150.1-3"/>
    <property type="match status" value="1"/>
</dbReference>
<proteinExistence type="inferred from homology"/>
<reference evidence="8" key="1">
    <citation type="submission" date="2016-04" db="EMBL/GenBank/DDBJ databases">
        <authorList>
            <person name="Evans L.H."/>
            <person name="Alamgir A."/>
            <person name="Owens N."/>
            <person name="Weber N.D."/>
            <person name="Virtaneva K."/>
            <person name="Barbian K."/>
            <person name="Babar A."/>
            <person name="Rosenke K."/>
        </authorList>
    </citation>
    <scope>NUCLEOTIDE SEQUENCE</scope>
    <source>
        <strain evidence="8">Nono1</strain>
    </source>
</reference>
<feature type="binding site" evidence="6">
    <location>
        <position position="323"/>
    </location>
    <ligand>
        <name>Fe cation</name>
        <dbReference type="ChEBI" id="CHEBI:24875"/>
    </ligand>
</feature>
<dbReference type="PANTHER" id="PTHR10458:SF2">
    <property type="entry name" value="PEPTIDE DEFORMYLASE, MITOCHONDRIAL"/>
    <property type="match status" value="1"/>
</dbReference>
<name>A0A1M4EGC3_9ACTN</name>
<dbReference type="InterPro" id="IPR023635">
    <property type="entry name" value="Peptide_deformylase"/>
</dbReference>
<dbReference type="CDD" id="cd00487">
    <property type="entry name" value="Pep_deformylase"/>
    <property type="match status" value="1"/>
</dbReference>
<keyword evidence="4 6" id="KW-0648">Protein biosynthesis</keyword>
<feature type="binding site" evidence="6">
    <location>
        <position position="277"/>
    </location>
    <ligand>
        <name>Fe cation</name>
        <dbReference type="ChEBI" id="CHEBI:24875"/>
    </ligand>
</feature>
<sequence>MHGHAPRVGATTDGEVVEDLYAIHSTGVATAALVRAAQAFLAGLSAEQRGQPGAGLPGAARLRAACRGADEGGARARGADVTATTTGWTCSGCTWPPTTEPTVIMIGVGGPWRRARGARMLGHRTTADRKDPSAHGTRVHPRRRRTAPGSRRSGAMSGGQQLVEQVEALLAAPRPWSVTQVGDPVLRRPAERYDGQLPDGLLRELLEAMFLHLPGVGVGLAAPQVGIPLALAVIEDPAEVPAELAAERERAPQPRLELVNPVVTPLGSRYHAFYEGCLSVEGLTAVVARHGLVRLSAQDGGGRAYELELSGWPARIAQHETDHLNGVLYLDRAEPRSLSTADNYERFWAPRIAAT</sequence>
<comment type="similarity">
    <text evidence="1 6">Belongs to the polypeptide deformylase family.</text>
</comment>
<feature type="compositionally biased region" description="Basic residues" evidence="7">
    <location>
        <begin position="137"/>
        <end position="146"/>
    </location>
</feature>
<dbReference type="PANTHER" id="PTHR10458">
    <property type="entry name" value="PEPTIDE DEFORMYLASE"/>
    <property type="match status" value="1"/>
</dbReference>
<dbReference type="SUPFAM" id="SSF56420">
    <property type="entry name" value="Peptide deformylase"/>
    <property type="match status" value="1"/>
</dbReference>
<keyword evidence="3 6" id="KW-0378">Hydrolase</keyword>
<dbReference type="PRINTS" id="PR01576">
    <property type="entry name" value="PDEFORMYLASE"/>
</dbReference>
<comment type="cofactor">
    <cofactor evidence="6">
        <name>Fe(2+)</name>
        <dbReference type="ChEBI" id="CHEBI:29033"/>
    </cofactor>
    <text evidence="6">Binds 1 Fe(2+) ion.</text>
</comment>
<organism evidence="8">
    <name type="scientific">Nonomuraea gerenzanensis</name>
    <dbReference type="NCBI Taxonomy" id="93944"/>
    <lineage>
        <taxon>Bacteria</taxon>
        <taxon>Bacillati</taxon>
        <taxon>Actinomycetota</taxon>
        <taxon>Actinomycetes</taxon>
        <taxon>Streptosporangiales</taxon>
        <taxon>Streptosporangiaceae</taxon>
        <taxon>Nonomuraea</taxon>
    </lineage>
</organism>
<dbReference type="Pfam" id="PF01327">
    <property type="entry name" value="Pep_deformylase"/>
    <property type="match status" value="1"/>
</dbReference>
<dbReference type="EMBL" id="LT559118">
    <property type="protein sequence ID" value="SBO97860.1"/>
    <property type="molecule type" value="Genomic_DNA"/>
</dbReference>
<dbReference type="GO" id="GO:0042586">
    <property type="term" value="F:peptide deformylase activity"/>
    <property type="evidence" value="ECO:0007669"/>
    <property type="project" value="UniProtKB-UniRule"/>
</dbReference>
<gene>
    <name evidence="6" type="primary">def</name>
    <name evidence="8" type="ORF">BN4615_P7376</name>
</gene>
<keyword evidence="2 6" id="KW-0479">Metal-binding</keyword>
<evidence type="ECO:0000256" key="4">
    <source>
        <dbReference type="ARBA" id="ARBA00022917"/>
    </source>
</evidence>
<evidence type="ECO:0000256" key="6">
    <source>
        <dbReference type="HAMAP-Rule" id="MF_00163"/>
    </source>
</evidence>
<dbReference type="FunFam" id="3.90.45.10:FF:000003">
    <property type="entry name" value="Peptide deformylase"/>
    <property type="match status" value="1"/>
</dbReference>
<feature type="region of interest" description="Disordered" evidence="7">
    <location>
        <begin position="122"/>
        <end position="159"/>
    </location>
</feature>
<dbReference type="GO" id="GO:0006412">
    <property type="term" value="P:translation"/>
    <property type="evidence" value="ECO:0007669"/>
    <property type="project" value="UniProtKB-UniRule"/>
</dbReference>
<dbReference type="Gene3D" id="3.90.45.10">
    <property type="entry name" value="Peptide deformylase"/>
    <property type="match status" value="1"/>
</dbReference>
<dbReference type="EC" id="3.5.1.88" evidence="6"/>
<dbReference type="AlphaFoldDB" id="A0A1M4EGC3"/>
<comment type="catalytic activity">
    <reaction evidence="6">
        <text>N-terminal N-formyl-L-methionyl-[peptide] + H2O = N-terminal L-methionyl-[peptide] + formate</text>
        <dbReference type="Rhea" id="RHEA:24420"/>
        <dbReference type="Rhea" id="RHEA-COMP:10639"/>
        <dbReference type="Rhea" id="RHEA-COMP:10640"/>
        <dbReference type="ChEBI" id="CHEBI:15377"/>
        <dbReference type="ChEBI" id="CHEBI:15740"/>
        <dbReference type="ChEBI" id="CHEBI:49298"/>
        <dbReference type="ChEBI" id="CHEBI:64731"/>
        <dbReference type="EC" id="3.5.1.88"/>
    </reaction>
</comment>
<feature type="binding site" evidence="6">
    <location>
        <position position="319"/>
    </location>
    <ligand>
        <name>Fe cation</name>
        <dbReference type="ChEBI" id="CHEBI:24875"/>
    </ligand>
</feature>
<evidence type="ECO:0000256" key="1">
    <source>
        <dbReference type="ARBA" id="ARBA00010759"/>
    </source>
</evidence>
<feature type="active site" evidence="6">
    <location>
        <position position="320"/>
    </location>
</feature>